<dbReference type="RefSeq" id="XP_031765217.2">
    <property type="nucleotide sequence ID" value="XM_031909357.2"/>
</dbReference>
<evidence type="ECO:0000313" key="3">
    <source>
        <dbReference type="RefSeq" id="XP_031765217.2"/>
    </source>
</evidence>
<evidence type="ECO:0000313" key="5">
    <source>
        <dbReference type="RefSeq" id="XP_052759554.1"/>
    </source>
</evidence>
<evidence type="ECO:0000313" key="2">
    <source>
        <dbReference type="Proteomes" id="UP001652740"/>
    </source>
</evidence>
<evidence type="ECO:0000313" key="4">
    <source>
        <dbReference type="RefSeq" id="XP_052759553.1"/>
    </source>
</evidence>
<gene>
    <name evidence="3 4 5" type="primary">LOC113513583</name>
</gene>
<keyword evidence="1" id="KW-0472">Membrane</keyword>
<dbReference type="RefSeq" id="XP_052759554.1">
    <property type="nucleotide sequence ID" value="XM_052903594.1"/>
</dbReference>
<keyword evidence="2" id="KW-1185">Reference proteome</keyword>
<reference evidence="3 4" key="1">
    <citation type="submission" date="2025-05" db="UniProtKB">
        <authorList>
            <consortium name="RefSeq"/>
        </authorList>
    </citation>
    <scope>IDENTIFICATION</scope>
    <source>
        <tissue evidence="3 4">Whole larvae</tissue>
    </source>
</reference>
<dbReference type="AlphaFoldDB" id="A0A6J3BXR3"/>
<keyword evidence="1" id="KW-1133">Transmembrane helix</keyword>
<accession>A0A6J3BXR3</accession>
<dbReference type="RefSeq" id="XP_052759553.1">
    <property type="nucleotide sequence ID" value="XM_052903593.1"/>
</dbReference>
<dbReference type="Proteomes" id="UP001652740">
    <property type="component" value="Unplaced"/>
</dbReference>
<evidence type="ECO:0000256" key="1">
    <source>
        <dbReference type="SAM" id="Phobius"/>
    </source>
</evidence>
<sequence length="546" mass="63671">MNWVAPPSEMQKLLKRVILWPSMTDAYREQRPLLGETFVDEDHYSPQYPRRFRPVVLKNRTKSKLRGAVSIFKRWPSYWSTAFVYWWIGLGMIVITTFIIYNGFVAFALLPPEHISSLMPKPITNNNVIKTTSNKDSILLDVFMHVLIDSHDNMDFKTYLPYIEIISNKYYKYNYHLVIIFNDTNNSVLSAEENNDMALNLLWDETLIKPNLYRNNILIEYTTLSKYMNNSPLRKYWRNIPSQFIEFLIRALSIWEKGGIAFNPTVLTPQTPHSIYIEKIYNILMKYESKLLNNNTTPLKKYNEGNKYQEKIKSKVNNIQDIIHILELDNNSETNNKNNIDESSKYSNMVQIDTKNNTNVLNNNDFKNVSDKYETLTMAESKTDLTNIKTYHKQNSTDITSSLLPLFLKFLFNDLPINNTKENYSDTSKKVITRNRKSVLMYDDKKQNVIDNYIPMIIPTRNKNNNVVNITDVNEIPKNNAEELTIDLKGNIIATKIPCHAFLGTIFNNISHQNKDKTITDFLIQELILFCKGLLSKCNGIDIILL</sequence>
<proteinExistence type="predicted"/>
<feature type="transmembrane region" description="Helical" evidence="1">
    <location>
        <begin position="84"/>
        <end position="110"/>
    </location>
</feature>
<keyword evidence="1" id="KW-0812">Transmembrane</keyword>
<protein>
    <submittedName>
        <fullName evidence="3 4">Uncharacterized protein</fullName>
    </submittedName>
</protein>
<dbReference type="GeneID" id="113513583"/>
<name>A0A6J3BXR3_GALME</name>
<dbReference type="InParanoid" id="A0A6J3BXR3"/>
<organism evidence="2 3">
    <name type="scientific">Galleria mellonella</name>
    <name type="common">Greater wax moth</name>
    <dbReference type="NCBI Taxonomy" id="7137"/>
    <lineage>
        <taxon>Eukaryota</taxon>
        <taxon>Metazoa</taxon>
        <taxon>Ecdysozoa</taxon>
        <taxon>Arthropoda</taxon>
        <taxon>Hexapoda</taxon>
        <taxon>Insecta</taxon>
        <taxon>Pterygota</taxon>
        <taxon>Neoptera</taxon>
        <taxon>Endopterygota</taxon>
        <taxon>Lepidoptera</taxon>
        <taxon>Glossata</taxon>
        <taxon>Ditrysia</taxon>
        <taxon>Pyraloidea</taxon>
        <taxon>Pyralidae</taxon>
        <taxon>Galleriinae</taxon>
        <taxon>Galleria</taxon>
    </lineage>
</organism>